<keyword evidence="2" id="KW-0812">Transmembrane</keyword>
<gene>
    <name evidence="3" type="ORF">LCGC14_1101530</name>
</gene>
<comment type="caution">
    <text evidence="3">The sequence shown here is derived from an EMBL/GenBank/DDBJ whole genome shotgun (WGS) entry which is preliminary data.</text>
</comment>
<evidence type="ECO:0000256" key="2">
    <source>
        <dbReference type="SAM" id="Phobius"/>
    </source>
</evidence>
<keyword evidence="2" id="KW-0472">Membrane</keyword>
<keyword evidence="2" id="KW-1133">Transmembrane helix</keyword>
<accession>A0A0F9QFH3</accession>
<dbReference type="AlphaFoldDB" id="A0A0F9QFH3"/>
<evidence type="ECO:0000256" key="1">
    <source>
        <dbReference type="SAM" id="MobiDB-lite"/>
    </source>
</evidence>
<feature type="region of interest" description="Disordered" evidence="1">
    <location>
        <begin position="68"/>
        <end position="89"/>
    </location>
</feature>
<protein>
    <submittedName>
        <fullName evidence="3">Uncharacterized protein</fullName>
    </submittedName>
</protein>
<proteinExistence type="predicted"/>
<sequence>MMKDFQKTKNRREFLRDGLRAVLFGGLAFTGLFLGWKGHSLSGIEPSCLVRLPCQGCSKLPDCQVPRAIDTRQKPHDPRIQSLKTKRKD</sequence>
<feature type="transmembrane region" description="Helical" evidence="2">
    <location>
        <begin position="21"/>
        <end position="39"/>
    </location>
</feature>
<feature type="compositionally biased region" description="Basic and acidic residues" evidence="1">
    <location>
        <begin position="69"/>
        <end position="79"/>
    </location>
</feature>
<dbReference type="EMBL" id="LAZR01004967">
    <property type="protein sequence ID" value="KKN04038.1"/>
    <property type="molecule type" value="Genomic_DNA"/>
</dbReference>
<reference evidence="3" key="1">
    <citation type="journal article" date="2015" name="Nature">
        <title>Complex archaea that bridge the gap between prokaryotes and eukaryotes.</title>
        <authorList>
            <person name="Spang A."/>
            <person name="Saw J.H."/>
            <person name="Jorgensen S.L."/>
            <person name="Zaremba-Niedzwiedzka K."/>
            <person name="Martijn J."/>
            <person name="Lind A.E."/>
            <person name="van Eijk R."/>
            <person name="Schleper C."/>
            <person name="Guy L."/>
            <person name="Ettema T.J."/>
        </authorList>
    </citation>
    <scope>NUCLEOTIDE SEQUENCE</scope>
</reference>
<evidence type="ECO:0000313" key="3">
    <source>
        <dbReference type="EMBL" id="KKN04038.1"/>
    </source>
</evidence>
<name>A0A0F9QFH3_9ZZZZ</name>
<organism evidence="3">
    <name type="scientific">marine sediment metagenome</name>
    <dbReference type="NCBI Taxonomy" id="412755"/>
    <lineage>
        <taxon>unclassified sequences</taxon>
        <taxon>metagenomes</taxon>
        <taxon>ecological metagenomes</taxon>
    </lineage>
</organism>